<dbReference type="Pfam" id="PF07238">
    <property type="entry name" value="PilZ"/>
    <property type="match status" value="1"/>
</dbReference>
<dbReference type="STRING" id="980561.A1359_12400"/>
<dbReference type="OrthoDB" id="5571066at2"/>
<evidence type="ECO:0000259" key="1">
    <source>
        <dbReference type="Pfam" id="PF07238"/>
    </source>
</evidence>
<feature type="domain" description="PilZ" evidence="1">
    <location>
        <begin position="35"/>
        <end position="121"/>
    </location>
</feature>
<dbReference type="EMBL" id="LUUI01000120">
    <property type="protein sequence ID" value="OAI13430.1"/>
    <property type="molecule type" value="Genomic_DNA"/>
</dbReference>
<protein>
    <recommendedName>
        <fullName evidence="1">PilZ domain-containing protein</fullName>
    </recommendedName>
</protein>
<dbReference type="Gene3D" id="2.40.10.220">
    <property type="entry name" value="predicted glycosyltransferase like domains"/>
    <property type="match status" value="1"/>
</dbReference>
<dbReference type="GO" id="GO:0035438">
    <property type="term" value="F:cyclic-di-GMP binding"/>
    <property type="evidence" value="ECO:0007669"/>
    <property type="project" value="InterPro"/>
</dbReference>
<dbReference type="SUPFAM" id="SSF141371">
    <property type="entry name" value="PilZ domain-like"/>
    <property type="match status" value="1"/>
</dbReference>
<evidence type="ECO:0000313" key="3">
    <source>
        <dbReference type="Proteomes" id="UP000078476"/>
    </source>
</evidence>
<evidence type="ECO:0000313" key="2">
    <source>
        <dbReference type="EMBL" id="OAI13430.1"/>
    </source>
</evidence>
<dbReference type="AlphaFoldDB" id="A0A177N8L0"/>
<name>A0A177N8L0_9GAMM</name>
<gene>
    <name evidence="2" type="ORF">A1359_12400</name>
</gene>
<accession>A0A177N8L0</accession>
<organism evidence="2 3">
    <name type="scientific">Methylomonas lenta</name>
    <dbReference type="NCBI Taxonomy" id="980561"/>
    <lineage>
        <taxon>Bacteria</taxon>
        <taxon>Pseudomonadati</taxon>
        <taxon>Pseudomonadota</taxon>
        <taxon>Gammaproteobacteria</taxon>
        <taxon>Methylococcales</taxon>
        <taxon>Methylococcaceae</taxon>
        <taxon>Methylomonas</taxon>
    </lineage>
</organism>
<proteinExistence type="predicted"/>
<comment type="caution">
    <text evidence="2">The sequence shown here is derived from an EMBL/GenBank/DDBJ whole genome shotgun (WGS) entry which is preliminary data.</text>
</comment>
<reference evidence="2 3" key="1">
    <citation type="submission" date="2016-03" db="EMBL/GenBank/DDBJ databases">
        <authorList>
            <person name="Ploux O."/>
        </authorList>
    </citation>
    <scope>NUCLEOTIDE SEQUENCE [LARGE SCALE GENOMIC DNA]</scope>
    <source>
        <strain evidence="2 3">R-45370</strain>
    </source>
</reference>
<dbReference type="Proteomes" id="UP000078476">
    <property type="component" value="Unassembled WGS sequence"/>
</dbReference>
<dbReference type="RefSeq" id="WP_066984369.1">
    <property type="nucleotide sequence ID" value="NZ_LUUI01000120.1"/>
</dbReference>
<keyword evidence="3" id="KW-1185">Reference proteome</keyword>
<sequence>MTPKDLPMIDFDELDLEIELDSLLINKRISVRYRRNDIQAMLKTRSFLFPRLFRVALLDISSKGAAIISHKKLRSNSRVSFFLQFKDGRRFTISGKVANTQAAPRYGLKFDTYQTELAEHLLHTQTDLLFG</sequence>
<dbReference type="InterPro" id="IPR009875">
    <property type="entry name" value="PilZ_domain"/>
</dbReference>